<protein>
    <submittedName>
        <fullName evidence="2">DUF4386 domain-containing protein</fullName>
    </submittedName>
</protein>
<feature type="transmembrane region" description="Helical" evidence="1">
    <location>
        <begin position="75"/>
        <end position="96"/>
    </location>
</feature>
<comment type="caution">
    <text evidence="2">The sequence shown here is derived from an EMBL/GenBank/DDBJ whole genome shotgun (WGS) entry which is preliminary data.</text>
</comment>
<evidence type="ECO:0000313" key="3">
    <source>
        <dbReference type="Proteomes" id="UP000254258"/>
    </source>
</evidence>
<keyword evidence="3" id="KW-1185">Reference proteome</keyword>
<feature type="transmembrane region" description="Helical" evidence="1">
    <location>
        <begin position="24"/>
        <end position="43"/>
    </location>
</feature>
<proteinExistence type="predicted"/>
<feature type="transmembrane region" description="Helical" evidence="1">
    <location>
        <begin position="192"/>
        <end position="211"/>
    </location>
</feature>
<dbReference type="AlphaFoldDB" id="A0A370WUF2"/>
<feature type="transmembrane region" description="Helical" evidence="1">
    <location>
        <begin position="103"/>
        <end position="123"/>
    </location>
</feature>
<dbReference type="Proteomes" id="UP000254258">
    <property type="component" value="Unassembled WGS sequence"/>
</dbReference>
<accession>A0A370WUF2</accession>
<keyword evidence="1" id="KW-1133">Transmembrane helix</keyword>
<feature type="transmembrane region" description="Helical" evidence="1">
    <location>
        <begin position="159"/>
        <end position="180"/>
    </location>
</feature>
<dbReference type="EMBL" id="QRBE01000011">
    <property type="protein sequence ID" value="RDS79646.1"/>
    <property type="molecule type" value="Genomic_DNA"/>
</dbReference>
<dbReference type="InterPro" id="IPR025495">
    <property type="entry name" value="DUF4386"/>
</dbReference>
<sequence>MPRQPMAWWGSDVASTAIDRSQRVAARVAGALFLLLMVCGVFGEFSGRGGLIADNDPAKTATAILNHLLLFRVGIVSDLVAFTGDIGIAVALYVVLRPVARNLALLAAFWRVAEAAVLGVITLNSLTMLSLLTDARYAAVFSRQQIQSLVWLFNDTHDAGYNIGLIFLSLGCVVFSWLFLKSRYTPRLLAGFGLLSYAVMLAGTMVTIVWPTNPVGVNFDTPAGLYEMVVGLWLLLRGIKEPRSS</sequence>
<organism evidence="2 3">
    <name type="scientific">Dyella monticola</name>
    <dbReference type="NCBI Taxonomy" id="1927958"/>
    <lineage>
        <taxon>Bacteria</taxon>
        <taxon>Pseudomonadati</taxon>
        <taxon>Pseudomonadota</taxon>
        <taxon>Gammaproteobacteria</taxon>
        <taxon>Lysobacterales</taxon>
        <taxon>Rhodanobacteraceae</taxon>
        <taxon>Dyella</taxon>
    </lineage>
</organism>
<keyword evidence="1" id="KW-0812">Transmembrane</keyword>
<name>A0A370WUF2_9GAMM</name>
<gene>
    <name evidence="2" type="ORF">DWU98_16385</name>
</gene>
<keyword evidence="1" id="KW-0472">Membrane</keyword>
<dbReference type="Pfam" id="PF14329">
    <property type="entry name" value="DUF4386"/>
    <property type="match status" value="1"/>
</dbReference>
<evidence type="ECO:0000256" key="1">
    <source>
        <dbReference type="SAM" id="Phobius"/>
    </source>
</evidence>
<reference evidence="2 3" key="1">
    <citation type="submission" date="2018-07" db="EMBL/GenBank/DDBJ databases">
        <title>Dyella monticola sp. nov. and Dyella psychrodurans sp. nov. isolated from monsoon evergreen broad-leaved forest soil of Dinghu Mountain, China.</title>
        <authorList>
            <person name="Gao Z."/>
            <person name="Qiu L."/>
        </authorList>
    </citation>
    <scope>NUCLEOTIDE SEQUENCE [LARGE SCALE GENOMIC DNA]</scope>
    <source>
        <strain evidence="2 3">4G-K06</strain>
    </source>
</reference>
<evidence type="ECO:0000313" key="2">
    <source>
        <dbReference type="EMBL" id="RDS79646.1"/>
    </source>
</evidence>